<evidence type="ECO:0000313" key="2">
    <source>
        <dbReference type="EMBL" id="SMB24133.1"/>
    </source>
</evidence>
<proteinExistence type="predicted"/>
<evidence type="ECO:0000259" key="1">
    <source>
        <dbReference type="Pfam" id="PF20419"/>
    </source>
</evidence>
<dbReference type="InterPro" id="IPR046524">
    <property type="entry name" value="DUF6701"/>
</dbReference>
<protein>
    <recommendedName>
        <fullName evidence="1">DUF6701 domain-containing protein</fullName>
    </recommendedName>
</protein>
<accession>A0A7Z7MUR8</accession>
<dbReference type="EMBL" id="LT837803">
    <property type="protein sequence ID" value="SMB24133.1"/>
    <property type="molecule type" value="Genomic_DNA"/>
</dbReference>
<dbReference type="Pfam" id="PF20419">
    <property type="entry name" value="DUF6701"/>
    <property type="match status" value="1"/>
</dbReference>
<dbReference type="Proteomes" id="UP000242886">
    <property type="component" value="Chromosome SDENCHOL"/>
</dbReference>
<evidence type="ECO:0000313" key="3">
    <source>
        <dbReference type="Proteomes" id="UP000242886"/>
    </source>
</evidence>
<name>A0A7Z7MUR8_9PROT</name>
<keyword evidence="3" id="KW-1185">Reference proteome</keyword>
<feature type="domain" description="DUF6701" evidence="1">
    <location>
        <begin position="824"/>
        <end position="1338"/>
    </location>
</feature>
<reference evidence="2" key="1">
    <citation type="submission" date="2017-03" db="EMBL/GenBank/DDBJ databases">
        <authorList>
            <consortium name="AG Boll"/>
        </authorList>
    </citation>
    <scope>NUCLEOTIDE SEQUENCE [LARGE SCALE GENOMIC DNA]</scope>
    <source>
        <strain evidence="2">Chol</strain>
    </source>
</reference>
<sequence length="1347" mass="138484">MRSKVRYVSGSCTPTGDTGWQGHTSNCFVDGTANRTYTMSASPTAPCVVVAEGTDTLGRNPSTTYTIKATQSINVTAVPPASAQGGNSFPVAATASSGLSVSVSVSGNCTYAAPNVTMTKTTGSCTVNFNQAGNATWVAAPEVGYTVNATGLPQTITVTTPAPASANYNSSFTVAATTNAGRPVAITTSGSCSGSGSGSATITMTSGTGVCTVKYNQTSNDPPYAPAAEVTNSTTAVKLPQAITFPEQATASRVFSNNSTFAISPTATRGSPDSGNAISYSSLNTGVCTVSGTTVTMKGVGDCVIAADQAGNANYAAAPQQTSLVTLTKALQSITVTQSAPATRDNGQTFTVKAKAVPSNLPVYVQGVGICSGSGNSTDTAVTITMTAAEGICTVVYTQTGDANYEAADPKTEYVSAASSSGCLGEGTYTGLRLGSSGGYLGWACNGGDYVSPGSSISCSPGNWNLPWYLLFGINLPPGIGFKGHVLQTEYNPGKTFKIQLAPGSTNEYNILNETDKTCFASGNGSYEFSGTRKGANSSAGYLVAIQDTATMPSGAYCNYSHSLTKWKVNNHGGYITLSNVGYPSSPAGCMGSDIFGLSRLVEYKAGKNYGHWGDSWVRNAAPSCSDSGARLTCQGYQPPVPDHIRYEFNSNNAYTCQPPEVTIKVCANSMPEMGAAGSCTVYGGYAVLRPLATKGSWSGLTAAPVTGFTGASSGVKLSHSVAGESVNLGYSNKSLSLVDNTLECYDTHTNRRVSCTAAMTYKSCPPFDAVEKGADNGTNLYTKLAGTAFEFDVVGAPAYADNITVELADVSAQGACDGAPLLQSLGTAAFSGGRKTYTATYNNAAAKVGVRIKDKDNTCYASTDPFSIRPAYLALSMTPASGVQKAGEDFTIEAAAKNSAGNTTMAYAGIPLVDERYIHDWTNQSIALPPQASIMGAFTTVANGVAKGLTFTYGDIGTLSFLAYTDDLVKYFGSAVGDTQFTQASDDQRNGDCVVDSFSTVLEDGKYGCNIGSSGVTSVRFTPHHYEVEHEFSPACGAFTYLGQQPAAIPKVVIKALNKTGGQLVRLRSDYLSAYRPGFTVSALNGGVTIANPATAAPVSMDLTTPLAWPSPSPDAGNADGVEGGLYQNAASGFVPRPADKVSYDNFALKTTITDGDGITITKCNGATQDSDSCTSPATKLRFGILKVDNAYGSELLPLYVPVTALYWDGTSWAKNTADNCTSLSVATGGASSMAIGNYKGGLASADVTVATSTVTLSAGAGSIRVSAPGKQGSADVALNLGLPAATSDASCLTWDTGAGAPGATVGADLKYLQGAWCGGGAYAKDPHGRINFGTAKSPFLYKRLH</sequence>
<gene>
    <name evidence="2" type="ORF">SDENCHOL_10999</name>
</gene>
<organism evidence="2 3">
    <name type="scientific">Sterolibacterium denitrificans</name>
    <dbReference type="NCBI Taxonomy" id="157592"/>
    <lineage>
        <taxon>Bacteria</taxon>
        <taxon>Pseudomonadati</taxon>
        <taxon>Pseudomonadota</taxon>
        <taxon>Betaproteobacteria</taxon>
        <taxon>Nitrosomonadales</taxon>
        <taxon>Sterolibacteriaceae</taxon>
        <taxon>Sterolibacterium</taxon>
    </lineage>
</organism>